<evidence type="ECO:0000259" key="2">
    <source>
        <dbReference type="PROSITE" id="PS51459"/>
    </source>
</evidence>
<dbReference type="InterPro" id="IPR003812">
    <property type="entry name" value="Fido"/>
</dbReference>
<dbReference type="InterPro" id="IPR036597">
    <property type="entry name" value="Fido-like_dom_sf"/>
</dbReference>
<keyword evidence="1" id="KW-0175">Coiled coil</keyword>
<evidence type="ECO:0000256" key="1">
    <source>
        <dbReference type="SAM" id="Coils"/>
    </source>
</evidence>
<comment type="caution">
    <text evidence="3">The sequence shown here is derived from an EMBL/GenBank/DDBJ whole genome shotgun (WGS) entry which is preliminary data.</text>
</comment>
<feature type="coiled-coil region" evidence="1">
    <location>
        <begin position="30"/>
        <end position="57"/>
    </location>
</feature>
<proteinExistence type="predicted"/>
<name>A0A7X9DKX8_UNCKA</name>
<feature type="domain" description="Fido" evidence="2">
    <location>
        <begin position="336"/>
        <end position="487"/>
    </location>
</feature>
<accession>A0A7X9DKX8</accession>
<organism evidence="3 4">
    <name type="scientific">candidate division WWE3 bacterium</name>
    <dbReference type="NCBI Taxonomy" id="2053526"/>
    <lineage>
        <taxon>Bacteria</taxon>
        <taxon>Katanobacteria</taxon>
    </lineage>
</organism>
<evidence type="ECO:0000313" key="3">
    <source>
        <dbReference type="EMBL" id="NMB70109.1"/>
    </source>
</evidence>
<evidence type="ECO:0000313" key="4">
    <source>
        <dbReference type="Proteomes" id="UP000526033"/>
    </source>
</evidence>
<dbReference type="Gene3D" id="1.10.3290.10">
    <property type="entry name" value="Fido-like domain"/>
    <property type="match status" value="1"/>
</dbReference>
<reference evidence="3 4" key="1">
    <citation type="journal article" date="2020" name="Biotechnol. Biofuels">
        <title>New insights from the biogas microbiome by comprehensive genome-resolved metagenomics of nearly 1600 species originating from multiple anaerobic digesters.</title>
        <authorList>
            <person name="Campanaro S."/>
            <person name="Treu L."/>
            <person name="Rodriguez-R L.M."/>
            <person name="Kovalovszki A."/>
            <person name="Ziels R.M."/>
            <person name="Maus I."/>
            <person name="Zhu X."/>
            <person name="Kougias P.G."/>
            <person name="Basile A."/>
            <person name="Luo G."/>
            <person name="Schluter A."/>
            <person name="Konstantinidis K.T."/>
            <person name="Angelidaki I."/>
        </authorList>
    </citation>
    <scope>NUCLEOTIDE SEQUENCE [LARGE SCALE GENOMIC DNA]</scope>
    <source>
        <strain evidence="3">AS27yjCOA_165</strain>
    </source>
</reference>
<dbReference type="Proteomes" id="UP000526033">
    <property type="component" value="Unassembled WGS sequence"/>
</dbReference>
<dbReference type="PROSITE" id="PS51459">
    <property type="entry name" value="FIDO"/>
    <property type="match status" value="1"/>
</dbReference>
<protein>
    <recommendedName>
        <fullName evidence="2">Fido domain-containing protein</fullName>
    </recommendedName>
</protein>
<dbReference type="EMBL" id="JAAZNL010000027">
    <property type="protein sequence ID" value="NMB70109.1"/>
    <property type="molecule type" value="Genomic_DNA"/>
</dbReference>
<gene>
    <name evidence="3" type="ORF">GYA27_02810</name>
</gene>
<dbReference type="AlphaFoldDB" id="A0A7X9DKX8"/>
<sequence>MSANKFSTESPANLTDEININSELQNRYAAEGLSEEREQFKQRLESIMTETMEKEAELLAEIDAELTRLKLSPQETTAIGPSEFLDFVLSADVVLHGKSKKTFDRSKYKVTDDYLVLFNENDEDEKPFYVLLGGKDLAFCRFLAQRGVDIIHSEESVLRELLSGKAFETFSKLADTIHNGEEEAKTIVLEERDSYARDLKQELSFFIESAVSQDSTIIDTDRLKEIFDLYQHIPSRFTGEQYSLEPEFNALIDAKKSLTPENVSVLNNFLETNEELIFEVLGEDYFFELSGGGDSFEDDYREMFGYTGKEIWERRKRNWENVNKYLTDEVAARGYLTVDDLRQIHILSTKGVLPFFCQGFRNDRNIGWYQAEHFKETVTIGKEVRTTEAVELDAALELLVSKANRVAKAGYPKVMAEVAWGNLFAEYATMHPHPDGNGTNDVFFIEAIKVLDGGYTPPQRYEQDYKTRVKNTLNNNVLAVAVAYTQLTAYEMTHKNKRQ</sequence>